<dbReference type="OrthoDB" id="5409353at2759"/>
<feature type="signal peptide" evidence="3">
    <location>
        <begin position="1"/>
        <end position="18"/>
    </location>
</feature>
<proteinExistence type="predicted"/>
<feature type="chain" id="PRO_5028864533" description="DUF7728 domain-containing protein" evidence="3">
    <location>
        <begin position="19"/>
        <end position="390"/>
    </location>
</feature>
<keyword evidence="3" id="KW-0732">Signal</keyword>
<accession>A0A7C8MNP9</accession>
<feature type="domain" description="DUF7728" evidence="4">
    <location>
        <begin position="52"/>
        <end position="203"/>
    </location>
</feature>
<dbReference type="EMBL" id="WUBL01000065">
    <property type="protein sequence ID" value="KAF2967570.1"/>
    <property type="molecule type" value="Genomic_DNA"/>
</dbReference>
<dbReference type="InterPro" id="IPR056145">
    <property type="entry name" value="DUF7728"/>
</dbReference>
<protein>
    <recommendedName>
        <fullName evidence="4">DUF7728 domain-containing protein</fullName>
    </recommendedName>
</protein>
<dbReference type="Pfam" id="PF24854">
    <property type="entry name" value="DUF7728"/>
    <property type="match status" value="1"/>
</dbReference>
<name>A0A7C8MNP9_9PEZI</name>
<dbReference type="AlphaFoldDB" id="A0A7C8MNP9"/>
<dbReference type="PANTHER" id="PTHR40622:SF1">
    <property type="match status" value="1"/>
</dbReference>
<evidence type="ECO:0000256" key="3">
    <source>
        <dbReference type="SAM" id="SignalP"/>
    </source>
</evidence>
<evidence type="ECO:0000313" key="6">
    <source>
        <dbReference type="Proteomes" id="UP000481858"/>
    </source>
</evidence>
<gene>
    <name evidence="5" type="ORF">GQX73_g6000</name>
</gene>
<sequence>MHLQSLIAGVGLVATANALLLPPDLPIGDEAVTTLPVPTTIDVDAAISKVPDTQAVDLECPGCLRSGRRFETEIPSHLKLDFSIQATDGADRLTLNGYELYPNPDFLKNSLRAPVIPNMAARQIGGPRLRGGLNRPQPNQILGFAMETGAVATDDDEDLQLINVEIQIIEVGDVFIEGIPNVQVKLVKTPSGKLAIGSIDTIQFQGRHSLGHGKECSTTVCKWKALFFEKLSKIFSLKGCDGKRPPPPPPPPHPHHDGEHRHGHGHGPGPHPHPHPHHMGHRHGWVHGFRVVMTYVVFPIIFGAVAGIAASIIGMMIGTFFVWTWRRLFRGGSSRSSHRCRYAHKAGKHESAADEEKSGLLDVQEDVEAPPAYMESNVAVAEDKKTEAEV</sequence>
<dbReference type="InParanoid" id="A0A7C8MNP9"/>
<dbReference type="PANTHER" id="PTHR40622">
    <property type="match status" value="1"/>
</dbReference>
<keyword evidence="6" id="KW-1185">Reference proteome</keyword>
<reference evidence="5 6" key="1">
    <citation type="submission" date="2019-12" db="EMBL/GenBank/DDBJ databases">
        <title>Draft genome sequence of the ascomycete Xylaria multiplex DSM 110363.</title>
        <authorList>
            <person name="Buettner E."/>
            <person name="Kellner H."/>
        </authorList>
    </citation>
    <scope>NUCLEOTIDE SEQUENCE [LARGE SCALE GENOMIC DNA]</scope>
    <source>
        <strain evidence="5 6">DSM 110363</strain>
    </source>
</reference>
<evidence type="ECO:0000259" key="4">
    <source>
        <dbReference type="Pfam" id="PF24854"/>
    </source>
</evidence>
<dbReference type="Proteomes" id="UP000481858">
    <property type="component" value="Unassembled WGS sequence"/>
</dbReference>
<evidence type="ECO:0000256" key="1">
    <source>
        <dbReference type="SAM" id="MobiDB-lite"/>
    </source>
</evidence>
<comment type="caution">
    <text evidence="5">The sequence shown here is derived from an EMBL/GenBank/DDBJ whole genome shotgun (WGS) entry which is preliminary data.</text>
</comment>
<organism evidence="5 6">
    <name type="scientific">Xylaria multiplex</name>
    <dbReference type="NCBI Taxonomy" id="323545"/>
    <lineage>
        <taxon>Eukaryota</taxon>
        <taxon>Fungi</taxon>
        <taxon>Dikarya</taxon>
        <taxon>Ascomycota</taxon>
        <taxon>Pezizomycotina</taxon>
        <taxon>Sordariomycetes</taxon>
        <taxon>Xylariomycetidae</taxon>
        <taxon>Xylariales</taxon>
        <taxon>Xylariaceae</taxon>
        <taxon>Xylaria</taxon>
    </lineage>
</organism>
<evidence type="ECO:0000313" key="5">
    <source>
        <dbReference type="EMBL" id="KAF2967570.1"/>
    </source>
</evidence>
<feature type="transmembrane region" description="Helical" evidence="2">
    <location>
        <begin position="296"/>
        <end position="325"/>
    </location>
</feature>
<evidence type="ECO:0000256" key="2">
    <source>
        <dbReference type="SAM" id="Phobius"/>
    </source>
</evidence>
<feature type="region of interest" description="Disordered" evidence="1">
    <location>
        <begin position="239"/>
        <end position="280"/>
    </location>
</feature>
<keyword evidence="2" id="KW-1133">Transmembrane helix</keyword>
<keyword evidence="2" id="KW-0472">Membrane</keyword>
<keyword evidence="2" id="KW-0812">Transmembrane</keyword>